<sequence>MLTSLPPFLFVIAARSPSKKMRVRGRSSRQQPWWLFVIALSYVLILTFSSAAPHPLAGATLEKEDLYPTPKSITNHVSPAEQTRLSHEETVEAARVKAATGRALQQSNPELSAVKNAHPEVYKNLAKARLRKRNPPKEYMTVAYPGEKFYITRLNGVYMFHFLNHDRSGVMQTKKWSQLPGKMKEKYSFLKGAAASDDTHLQQHGIKITEDIRDLSHIYENPMMPAQRILVLRHEDGSLKFEYRDADGTTRRVPSHQLPSQIQNYVEEIPEIGSILGEAANSSRAFRVRK</sequence>
<dbReference type="OrthoDB" id="10374304at2759"/>
<gene>
    <name evidence="1" type="ORF">UBRO_07017</name>
</gene>
<name>A0A1K0HBH5_9BASI</name>
<protein>
    <submittedName>
        <fullName evidence="1">Uncharacterized protein</fullName>
    </submittedName>
</protein>
<dbReference type="AlphaFoldDB" id="A0A1K0HBH5"/>
<organism evidence="1 2">
    <name type="scientific">Ustilago bromivora</name>
    <dbReference type="NCBI Taxonomy" id="307758"/>
    <lineage>
        <taxon>Eukaryota</taxon>
        <taxon>Fungi</taxon>
        <taxon>Dikarya</taxon>
        <taxon>Basidiomycota</taxon>
        <taxon>Ustilaginomycotina</taxon>
        <taxon>Ustilaginomycetes</taxon>
        <taxon>Ustilaginales</taxon>
        <taxon>Ustilaginaceae</taxon>
        <taxon>Ustilago</taxon>
    </lineage>
</organism>
<proteinExistence type="predicted"/>
<dbReference type="Proteomes" id="UP000179920">
    <property type="component" value="Chromosome XIX"/>
</dbReference>
<accession>A0A1K0HBH5</accession>
<reference evidence="2" key="1">
    <citation type="submission" date="2016-04" db="EMBL/GenBank/DDBJ databases">
        <authorList>
            <person name="Guldener U."/>
            <person name="Guldener U."/>
        </authorList>
    </citation>
    <scope>NUCLEOTIDE SEQUENCE [LARGE SCALE GENOMIC DNA]</scope>
    <source>
        <strain evidence="2">UB2112</strain>
    </source>
</reference>
<evidence type="ECO:0000313" key="1">
    <source>
        <dbReference type="EMBL" id="SAM85707.1"/>
    </source>
</evidence>
<evidence type="ECO:0000313" key="2">
    <source>
        <dbReference type="Proteomes" id="UP000179920"/>
    </source>
</evidence>
<dbReference type="EMBL" id="LT558135">
    <property type="protein sequence ID" value="SAM85707.1"/>
    <property type="molecule type" value="Genomic_DNA"/>
</dbReference>